<dbReference type="OrthoDB" id="6159595at2759"/>
<dbReference type="GO" id="GO:0007155">
    <property type="term" value="P:cell adhesion"/>
    <property type="evidence" value="ECO:0007669"/>
    <property type="project" value="TreeGrafter"/>
</dbReference>
<dbReference type="GO" id="GO:0005615">
    <property type="term" value="C:extracellular space"/>
    <property type="evidence" value="ECO:0007669"/>
    <property type="project" value="TreeGrafter"/>
</dbReference>
<dbReference type="Proteomes" id="UP000596742">
    <property type="component" value="Unassembled WGS sequence"/>
</dbReference>
<dbReference type="PANTHER" id="PTHR11348:SF17">
    <property type="entry name" value="CCN"/>
    <property type="match status" value="1"/>
</dbReference>
<dbReference type="InterPro" id="IPR050941">
    <property type="entry name" value="CCN"/>
</dbReference>
<evidence type="ECO:0000256" key="1">
    <source>
        <dbReference type="ARBA" id="ARBA00022729"/>
    </source>
</evidence>
<reference evidence="3" key="1">
    <citation type="submission" date="2018-11" db="EMBL/GenBank/DDBJ databases">
        <authorList>
            <person name="Alioto T."/>
            <person name="Alioto T."/>
        </authorList>
    </citation>
    <scope>NUCLEOTIDE SEQUENCE</scope>
</reference>
<evidence type="ECO:0000313" key="3">
    <source>
        <dbReference type="EMBL" id="VDI54515.1"/>
    </source>
</evidence>
<name>A0A8B6FVN9_MYTGA</name>
<comment type="caution">
    <text evidence="3">The sequence shown here is derived from an EMBL/GenBank/DDBJ whole genome shotgun (WGS) entry which is preliminary data.</text>
</comment>
<dbReference type="GO" id="GO:0031012">
    <property type="term" value="C:extracellular matrix"/>
    <property type="evidence" value="ECO:0007669"/>
    <property type="project" value="TreeGrafter"/>
</dbReference>
<sequence length="313" mass="33955">VCVYIDGSQHSNGSHWYDGCDHTCECEDSIINFYNCTARCKAYSSLPSICTLKQDPADSCCQIPDCGAYTPITGNKFTGTIPPKKFNLVPIGTHSVFYGSRENPNALQGVQLIQHCHYTVKKKEHVPGQCCQVLSCDIPGFGTMDPYPQLVPNQAPTKIGLPQTPAPTSLVSIIQIDPYPSKNITGGIPGGGYPIKLDQIAGISNQCVYKNKVYNKGESWDIDCDFTCTCVDGSIGYYECKPRCPTYNNLPSQCFTTTVQGKCCKAIQCVTKDGSIVKPNAQFPVVGSYTGGFSGFRPGVSYKPESTPTVLMD</sequence>
<organism evidence="3 4">
    <name type="scientific">Mytilus galloprovincialis</name>
    <name type="common">Mediterranean mussel</name>
    <dbReference type="NCBI Taxonomy" id="29158"/>
    <lineage>
        <taxon>Eukaryota</taxon>
        <taxon>Metazoa</taxon>
        <taxon>Spiralia</taxon>
        <taxon>Lophotrochozoa</taxon>
        <taxon>Mollusca</taxon>
        <taxon>Bivalvia</taxon>
        <taxon>Autobranchia</taxon>
        <taxon>Pteriomorphia</taxon>
        <taxon>Mytilida</taxon>
        <taxon>Mytiloidea</taxon>
        <taxon>Mytilidae</taxon>
        <taxon>Mytilinae</taxon>
        <taxon>Mytilus</taxon>
    </lineage>
</organism>
<evidence type="ECO:0000259" key="2">
    <source>
        <dbReference type="PROSITE" id="PS50184"/>
    </source>
</evidence>
<protein>
    <recommendedName>
        <fullName evidence="2">VWFC domain-containing protein</fullName>
    </recommendedName>
</protein>
<keyword evidence="1" id="KW-0732">Signal</keyword>
<accession>A0A8B6FVN9</accession>
<dbReference type="PANTHER" id="PTHR11348">
    <property type="entry name" value="CONNECTIVE TISSUE GROWTH FACTOR-RELATED"/>
    <property type="match status" value="1"/>
</dbReference>
<dbReference type="GO" id="GO:0008201">
    <property type="term" value="F:heparin binding"/>
    <property type="evidence" value="ECO:0007669"/>
    <property type="project" value="TreeGrafter"/>
</dbReference>
<dbReference type="AlphaFoldDB" id="A0A8B6FVN9"/>
<dbReference type="SMART" id="SM00214">
    <property type="entry name" value="VWC"/>
    <property type="match status" value="2"/>
</dbReference>
<keyword evidence="4" id="KW-1185">Reference proteome</keyword>
<dbReference type="GO" id="GO:0045597">
    <property type="term" value="P:positive regulation of cell differentiation"/>
    <property type="evidence" value="ECO:0007669"/>
    <property type="project" value="TreeGrafter"/>
</dbReference>
<dbReference type="EMBL" id="UYJE01007410">
    <property type="protein sequence ID" value="VDI54515.1"/>
    <property type="molecule type" value="Genomic_DNA"/>
</dbReference>
<proteinExistence type="predicted"/>
<feature type="non-terminal residue" evidence="3">
    <location>
        <position position="1"/>
    </location>
</feature>
<feature type="domain" description="VWFC" evidence="2">
    <location>
        <begin position="205"/>
        <end position="270"/>
    </location>
</feature>
<dbReference type="PROSITE" id="PS50184">
    <property type="entry name" value="VWFC_2"/>
    <property type="match status" value="1"/>
</dbReference>
<dbReference type="GO" id="GO:0007165">
    <property type="term" value="P:signal transduction"/>
    <property type="evidence" value="ECO:0007669"/>
    <property type="project" value="TreeGrafter"/>
</dbReference>
<dbReference type="SUPFAM" id="SSF57603">
    <property type="entry name" value="FnI-like domain"/>
    <property type="match status" value="1"/>
</dbReference>
<evidence type="ECO:0000313" key="4">
    <source>
        <dbReference type="Proteomes" id="UP000596742"/>
    </source>
</evidence>
<gene>
    <name evidence="3" type="ORF">MGAL_10B077599</name>
</gene>
<feature type="non-terminal residue" evidence="3">
    <location>
        <position position="313"/>
    </location>
</feature>
<dbReference type="GO" id="GO:0005178">
    <property type="term" value="F:integrin binding"/>
    <property type="evidence" value="ECO:0007669"/>
    <property type="project" value="TreeGrafter"/>
</dbReference>
<dbReference type="InterPro" id="IPR001007">
    <property type="entry name" value="VWF_dom"/>
</dbReference>